<evidence type="ECO:0000313" key="1">
    <source>
        <dbReference type="EMBL" id="MBK5898678.1"/>
    </source>
</evidence>
<dbReference type="EMBL" id="JAEPRJ010000001">
    <property type="protein sequence ID" value="MBK5898678.1"/>
    <property type="molecule type" value="Genomic_DNA"/>
</dbReference>
<evidence type="ECO:0000313" key="2">
    <source>
        <dbReference type="Proteomes" id="UP000604730"/>
    </source>
</evidence>
<keyword evidence="2" id="KW-1185">Reference proteome</keyword>
<gene>
    <name evidence="1" type="ORF">JJN12_12995</name>
</gene>
<sequence>MVDFYTFLVVSELKKFKDVLSFLKPKVKARLEELGHPELATEEEPKGNA</sequence>
<dbReference type="RefSeq" id="WP_208430080.1">
    <property type="nucleotide sequence ID" value="NZ_JAEPRJ010000001.1"/>
</dbReference>
<comment type="caution">
    <text evidence="1">The sequence shown here is derived from an EMBL/GenBank/DDBJ whole genome shotgun (WGS) entry which is preliminary data.</text>
</comment>
<name>A0ABS1J3G7_9FIRM</name>
<proteinExistence type="predicted"/>
<organism evidence="1 2">
    <name type="scientific">Catonella massiliensis</name>
    <dbReference type="NCBI Taxonomy" id="2799636"/>
    <lineage>
        <taxon>Bacteria</taxon>
        <taxon>Bacillati</taxon>
        <taxon>Bacillota</taxon>
        <taxon>Clostridia</taxon>
        <taxon>Lachnospirales</taxon>
        <taxon>Lachnospiraceae</taxon>
        <taxon>Catonella</taxon>
    </lineage>
</organism>
<reference evidence="1 2" key="1">
    <citation type="submission" date="2021-01" db="EMBL/GenBank/DDBJ databases">
        <title>Isolation and description of Catonella massiliensis sp. nov., a novel Catonella species, isolated from a stable periodontitis subject.</title>
        <authorList>
            <person name="Antezack A."/>
            <person name="Boxberger M."/>
            <person name="La Scola B."/>
            <person name="Monnet-Corti V."/>
        </authorList>
    </citation>
    <scope>NUCLEOTIDE SEQUENCE [LARGE SCALE GENOMIC DNA]</scope>
    <source>
        <strain evidence="1 2">Marseille-Q4567</strain>
    </source>
</reference>
<accession>A0ABS1J3G7</accession>
<dbReference type="Proteomes" id="UP000604730">
    <property type="component" value="Unassembled WGS sequence"/>
</dbReference>
<protein>
    <submittedName>
        <fullName evidence="1">Uncharacterized protein</fullName>
    </submittedName>
</protein>